<dbReference type="Pfam" id="PF00437">
    <property type="entry name" value="T2SSE"/>
    <property type="match status" value="1"/>
</dbReference>
<dbReference type="Pfam" id="PF05157">
    <property type="entry name" value="MshEN"/>
    <property type="match status" value="1"/>
</dbReference>
<feature type="domain" description="GAF" evidence="4">
    <location>
        <begin position="45"/>
        <end position="201"/>
    </location>
</feature>
<evidence type="ECO:0000256" key="2">
    <source>
        <dbReference type="ARBA" id="ARBA00022741"/>
    </source>
</evidence>
<dbReference type="EMBL" id="JACDUS010000002">
    <property type="protein sequence ID" value="MBA2880421.1"/>
    <property type="molecule type" value="Genomic_DNA"/>
</dbReference>
<dbReference type="AlphaFoldDB" id="A0A7W0C754"/>
<name>A0A7W0C754_9BACT</name>
<dbReference type="Gene3D" id="3.30.450.90">
    <property type="match status" value="1"/>
</dbReference>
<dbReference type="Proteomes" id="UP000525298">
    <property type="component" value="Unassembled WGS sequence"/>
</dbReference>
<accession>A0A7W0C754</accession>
<keyword evidence="3" id="KW-0067">ATP-binding</keyword>
<dbReference type="PANTHER" id="PTHR30258:SF2">
    <property type="entry name" value="COMG OPERON PROTEIN 1"/>
    <property type="match status" value="1"/>
</dbReference>
<evidence type="ECO:0000256" key="3">
    <source>
        <dbReference type="ARBA" id="ARBA00022840"/>
    </source>
</evidence>
<dbReference type="InterPro" id="IPR029016">
    <property type="entry name" value="GAF-like_dom_sf"/>
</dbReference>
<organism evidence="5 6">
    <name type="scientific">Desulfosalsimonas propionicica</name>
    <dbReference type="NCBI Taxonomy" id="332175"/>
    <lineage>
        <taxon>Bacteria</taxon>
        <taxon>Pseudomonadati</taxon>
        <taxon>Thermodesulfobacteriota</taxon>
        <taxon>Desulfobacteria</taxon>
        <taxon>Desulfobacterales</taxon>
        <taxon>Desulfosalsimonadaceae</taxon>
        <taxon>Desulfosalsimonas</taxon>
    </lineage>
</organism>
<dbReference type="GO" id="GO:0005886">
    <property type="term" value="C:plasma membrane"/>
    <property type="evidence" value="ECO:0007669"/>
    <property type="project" value="TreeGrafter"/>
</dbReference>
<dbReference type="SMART" id="SM00065">
    <property type="entry name" value="GAF"/>
    <property type="match status" value="1"/>
</dbReference>
<dbReference type="Pfam" id="PF01590">
    <property type="entry name" value="GAF"/>
    <property type="match status" value="1"/>
</dbReference>
<dbReference type="SUPFAM" id="SSF55781">
    <property type="entry name" value="GAF domain-like"/>
    <property type="match status" value="1"/>
</dbReference>
<dbReference type="InterPro" id="IPR007831">
    <property type="entry name" value="T2SS_GspE_N"/>
</dbReference>
<dbReference type="GO" id="GO:0016887">
    <property type="term" value="F:ATP hydrolysis activity"/>
    <property type="evidence" value="ECO:0007669"/>
    <property type="project" value="TreeGrafter"/>
</dbReference>
<protein>
    <submittedName>
        <fullName evidence="5">Type II secretory ATPase GspE/PulE/Tfp pilus assembly ATPase PilB-like protein</fullName>
    </submittedName>
</protein>
<sequence length="778" mass="85110">MNNVKPFNMKSGKKNEKADACYLKSEVAYRSKLQEISNAVYAAADIDGILIDAAGEIVEIMGARRITIYYIDGIQRELVSRFKSGDEINEIRIPVNKQSIAGYCTVTRQMVNISNVYDSAELAGIDPELGFDRSWDEKTGFETRQVLAAPIVFQSVVLGAIQLINRKKGGSFSAGDEKKLSELATILGIALYKQQQMTARLKGRFDLLLENYIITREELDDAVIAARERNKPVERFLVEDLEIDKSDVLKSLSRYYNLPAVEYSDDMDLPADIIAGLDTRMMEKQGCVPAGFENGDLLVAMADPGDLECLAMIREQFSSYTVRAAVAMKKDVLNMLRLATDMQSRPAGSLQTHVLTASGSVDQGDEKSALLTEKSPEVTEFLRNLLAEARRRSASAIHFEPEPDQMEIQVRFRTDGVCASGQTISDSLYQALVLRVKAMAGLDIARTGPHQHGRLRFQAEEGRDAVFQVTIIATAGGREDLVLRKQPAAAPMPIDALGLGTNTWQAFAHALEHAHGLILVSGPPKSGRTTTLHAALAQINAEEKKIWTAEKHLEILQPGIRQVRVEPTASYDYAAALESFVLADADSILIDDIPDGKTANAAVSACLSGNLVLSGFTGPGAPESLARLVVMDADAFHLAEALICILSQRLVRTLCTRCRQARHPGRKEYDQLVSLYGKAAFARDLGIAYSKDLRLYAAAGCPECSHTGYKGQIGIFELLSVTDGIRDMIQTRPPGRHLGPMIREHAVAGGMTTLFQDGVAKVFAGQCDLTQVRRTCLS</sequence>
<dbReference type="SUPFAM" id="SSF52540">
    <property type="entry name" value="P-loop containing nucleoside triphosphate hydrolases"/>
    <property type="match status" value="1"/>
</dbReference>
<dbReference type="Gene3D" id="3.40.50.300">
    <property type="entry name" value="P-loop containing nucleotide triphosphate hydrolases"/>
    <property type="match status" value="1"/>
</dbReference>
<keyword evidence="6" id="KW-1185">Reference proteome</keyword>
<dbReference type="Gene3D" id="3.30.450.40">
    <property type="match status" value="1"/>
</dbReference>
<dbReference type="InterPro" id="IPR001482">
    <property type="entry name" value="T2SS/T4SS_dom"/>
</dbReference>
<dbReference type="InterPro" id="IPR003018">
    <property type="entry name" value="GAF"/>
</dbReference>
<dbReference type="SUPFAM" id="SSF160246">
    <property type="entry name" value="EspE N-terminal domain-like"/>
    <property type="match status" value="1"/>
</dbReference>
<keyword evidence="2" id="KW-0547">Nucleotide-binding</keyword>
<dbReference type="InterPro" id="IPR027417">
    <property type="entry name" value="P-loop_NTPase"/>
</dbReference>
<dbReference type="PANTHER" id="PTHR30258">
    <property type="entry name" value="TYPE II SECRETION SYSTEM PROTEIN GSPE-RELATED"/>
    <property type="match status" value="1"/>
</dbReference>
<proteinExistence type="inferred from homology"/>
<evidence type="ECO:0000256" key="1">
    <source>
        <dbReference type="ARBA" id="ARBA00006611"/>
    </source>
</evidence>
<dbReference type="Gene3D" id="3.30.300.160">
    <property type="entry name" value="Type II secretion system, protein E, N-terminal domain"/>
    <property type="match status" value="1"/>
</dbReference>
<dbReference type="GO" id="GO:0005524">
    <property type="term" value="F:ATP binding"/>
    <property type="evidence" value="ECO:0007669"/>
    <property type="project" value="UniProtKB-KW"/>
</dbReference>
<evidence type="ECO:0000313" key="6">
    <source>
        <dbReference type="Proteomes" id="UP000525298"/>
    </source>
</evidence>
<evidence type="ECO:0000313" key="5">
    <source>
        <dbReference type="EMBL" id="MBA2880421.1"/>
    </source>
</evidence>
<reference evidence="5 6" key="1">
    <citation type="submission" date="2020-07" db="EMBL/GenBank/DDBJ databases">
        <title>Genomic Encyclopedia of Type Strains, Phase IV (KMG-IV): sequencing the most valuable type-strain genomes for metagenomic binning, comparative biology and taxonomic classification.</title>
        <authorList>
            <person name="Goeker M."/>
        </authorList>
    </citation>
    <scope>NUCLEOTIDE SEQUENCE [LARGE SCALE GENOMIC DNA]</scope>
    <source>
        <strain evidence="5 6">DSM 17721</strain>
    </source>
</reference>
<comment type="similarity">
    <text evidence="1">Belongs to the GSP E family.</text>
</comment>
<dbReference type="InterPro" id="IPR037257">
    <property type="entry name" value="T2SS_E_N_sf"/>
</dbReference>
<comment type="caution">
    <text evidence="5">The sequence shown here is derived from an EMBL/GenBank/DDBJ whole genome shotgun (WGS) entry which is preliminary data.</text>
</comment>
<evidence type="ECO:0000259" key="4">
    <source>
        <dbReference type="SMART" id="SM00065"/>
    </source>
</evidence>
<gene>
    <name evidence="5" type="ORF">HNR65_000739</name>
</gene>
<dbReference type="RefSeq" id="WP_181550108.1">
    <property type="nucleotide sequence ID" value="NZ_JACDUS010000002.1"/>
</dbReference>